<evidence type="ECO:0000256" key="3">
    <source>
        <dbReference type="SAM" id="MobiDB-lite"/>
    </source>
</evidence>
<dbReference type="PANTHER" id="PTHR10491:SF4">
    <property type="entry name" value="METHIONINE ADENOSYLTRANSFERASE 2 SUBUNIT BETA"/>
    <property type="match status" value="1"/>
</dbReference>
<dbReference type="GO" id="GO:0008831">
    <property type="term" value="F:dTDP-4-dehydrorhamnose reductase activity"/>
    <property type="evidence" value="ECO:0007669"/>
    <property type="project" value="UniProtKB-EC"/>
</dbReference>
<name>A0A375YHR2_MYCPF</name>
<reference evidence="5 6" key="1">
    <citation type="submission" date="2018-05" db="EMBL/GenBank/DDBJ databases">
        <authorList>
            <consortium name="IHU Genomes"/>
        </authorList>
    </citation>
    <scope>NUCLEOTIDE SEQUENCE [LARGE SCALE GENOMIC DNA]</scope>
    <source>
        <strain evidence="5 6">P7335</strain>
    </source>
</reference>
<evidence type="ECO:0000259" key="4">
    <source>
        <dbReference type="Pfam" id="PF04321"/>
    </source>
</evidence>
<evidence type="ECO:0000313" key="6">
    <source>
        <dbReference type="Proteomes" id="UP000252008"/>
    </source>
</evidence>
<dbReference type="InterPro" id="IPR029903">
    <property type="entry name" value="RmlD-like-bd"/>
</dbReference>
<evidence type="ECO:0000256" key="1">
    <source>
        <dbReference type="ARBA" id="ARBA00010944"/>
    </source>
</evidence>
<comment type="function">
    <text evidence="2">Catalyzes the reduction of dTDP-6-deoxy-L-lyxo-4-hexulose to yield dTDP-L-rhamnose.</text>
</comment>
<dbReference type="GO" id="GO:0019305">
    <property type="term" value="P:dTDP-rhamnose biosynthetic process"/>
    <property type="evidence" value="ECO:0007669"/>
    <property type="project" value="UniProtKB-UniPathway"/>
</dbReference>
<organism evidence="5 6">
    <name type="scientific">Mycolicibacterium parafortuitum</name>
    <name type="common">Mycobacterium parafortuitum</name>
    <dbReference type="NCBI Taxonomy" id="39692"/>
    <lineage>
        <taxon>Bacteria</taxon>
        <taxon>Bacillati</taxon>
        <taxon>Actinomycetota</taxon>
        <taxon>Actinomycetes</taxon>
        <taxon>Mycobacteriales</taxon>
        <taxon>Mycobacteriaceae</taxon>
        <taxon>Mycolicibacterium</taxon>
    </lineage>
</organism>
<dbReference type="GO" id="GO:0005829">
    <property type="term" value="C:cytosol"/>
    <property type="evidence" value="ECO:0007669"/>
    <property type="project" value="TreeGrafter"/>
</dbReference>
<comment type="pathway">
    <text evidence="2">Carbohydrate biosynthesis; dTDP-L-rhamnose biosynthesis.</text>
</comment>
<accession>A0A375YHR2</accession>
<dbReference type="EC" id="1.1.1.133" evidence="2"/>
<keyword evidence="2" id="KW-0560">Oxidoreductase</keyword>
<feature type="compositionally biased region" description="Basic and acidic residues" evidence="3">
    <location>
        <begin position="203"/>
        <end position="215"/>
    </location>
</feature>
<dbReference type="STRING" id="39692.BST38_09990"/>
<dbReference type="EMBL" id="UEGS01000001">
    <property type="protein sequence ID" value="SRX80656.1"/>
    <property type="molecule type" value="Genomic_DNA"/>
</dbReference>
<dbReference type="NCBIfam" id="TIGR01214">
    <property type="entry name" value="rmlD"/>
    <property type="match status" value="1"/>
</dbReference>
<dbReference type="Proteomes" id="UP000252008">
    <property type="component" value="Unassembled WGS sequence"/>
</dbReference>
<dbReference type="InterPro" id="IPR005913">
    <property type="entry name" value="dTDP_dehydrorham_reduct"/>
</dbReference>
<dbReference type="PANTHER" id="PTHR10491">
    <property type="entry name" value="DTDP-4-DEHYDRORHAMNOSE REDUCTASE"/>
    <property type="match status" value="1"/>
</dbReference>
<dbReference type="CDD" id="cd05254">
    <property type="entry name" value="dTDP_HR_like_SDR_e"/>
    <property type="match status" value="1"/>
</dbReference>
<evidence type="ECO:0000313" key="5">
    <source>
        <dbReference type="EMBL" id="SRX80656.1"/>
    </source>
</evidence>
<dbReference type="Gene3D" id="3.40.50.720">
    <property type="entry name" value="NAD(P)-binding Rossmann-like Domain"/>
    <property type="match status" value="1"/>
</dbReference>
<gene>
    <name evidence="5" type="ORF">MPP7335_02400</name>
</gene>
<dbReference type="UniPathway" id="UPA00124"/>
<dbReference type="Pfam" id="PF04321">
    <property type="entry name" value="RmlD_sub_bind"/>
    <property type="match status" value="1"/>
</dbReference>
<evidence type="ECO:0000256" key="2">
    <source>
        <dbReference type="RuleBase" id="RU364082"/>
    </source>
</evidence>
<protein>
    <recommendedName>
        <fullName evidence="2">dTDP-4-dehydrorhamnose reductase</fullName>
        <ecNumber evidence="2">1.1.1.133</ecNumber>
    </recommendedName>
</protein>
<keyword evidence="2" id="KW-0521">NADP</keyword>
<feature type="domain" description="RmlD-like substrate binding" evidence="4">
    <location>
        <begin position="2"/>
        <end position="252"/>
    </location>
</feature>
<proteinExistence type="inferred from homology"/>
<dbReference type="Gene3D" id="3.90.25.10">
    <property type="entry name" value="UDP-galactose 4-epimerase, domain 1"/>
    <property type="match status" value="1"/>
</dbReference>
<dbReference type="SUPFAM" id="SSF51735">
    <property type="entry name" value="NAD(P)-binding Rossmann-fold domains"/>
    <property type="match status" value="1"/>
</dbReference>
<feature type="region of interest" description="Disordered" evidence="3">
    <location>
        <begin position="203"/>
        <end position="229"/>
    </location>
</feature>
<keyword evidence="6" id="KW-1185">Reference proteome</keyword>
<comment type="similarity">
    <text evidence="1 2">Belongs to the dTDP-4-dehydrorhamnose reductase family.</text>
</comment>
<dbReference type="InterPro" id="IPR036291">
    <property type="entry name" value="NAD(P)-bd_dom_sf"/>
</dbReference>
<dbReference type="AlphaFoldDB" id="A0A375YHR2"/>
<sequence length="255" mass="26337">MALTSAQWDITDPAAARRHIAPGDVVVNCAAVTNVDVAEAEPERADAVNTVGAENVARACAEAAASLIHLSTDYVFSGNAGRPYDIDDETGPLSVYGRTKLAGEQAVLAALPEAYVVRTAWVFEGGDGSDFAAVMRRAAAGSGEVEVVADQIGSPTYVGDLCAALLQIADGGVDGPVLHAANAGPASRFDQAQAVFAELGADPDRVRPIGSDRHPRPAPRPSYSALSSVKSAEAGLTPLRPWREALAEALATHRG</sequence>